<keyword evidence="2 3" id="KW-0040">ANK repeat</keyword>
<dbReference type="SUPFAM" id="SSF48403">
    <property type="entry name" value="Ankyrin repeat"/>
    <property type="match status" value="1"/>
</dbReference>
<evidence type="ECO:0000256" key="1">
    <source>
        <dbReference type="ARBA" id="ARBA00022737"/>
    </source>
</evidence>
<dbReference type="Gene3D" id="1.25.40.20">
    <property type="entry name" value="Ankyrin repeat-containing domain"/>
    <property type="match status" value="1"/>
</dbReference>
<evidence type="ECO:0000313" key="4">
    <source>
        <dbReference type="EMBL" id="KAL2797964.1"/>
    </source>
</evidence>
<dbReference type="PANTHER" id="PTHR24126:SF14">
    <property type="entry name" value="ANK_REP_REGION DOMAIN-CONTAINING PROTEIN"/>
    <property type="match status" value="1"/>
</dbReference>
<dbReference type="PROSITE" id="PS50297">
    <property type="entry name" value="ANK_REP_REGION"/>
    <property type="match status" value="2"/>
</dbReference>
<evidence type="ECO:0000313" key="5">
    <source>
        <dbReference type="Proteomes" id="UP001610563"/>
    </source>
</evidence>
<name>A0ABR4GFZ6_9EURO</name>
<sequence length="424" mass="46743">MLLNLSSELIKSISANLGTTADKNALILTCRRLYYTLNDDMYRDVVRAESMVEQDAAGLMPMQWAAANGREVCIKSLLAHGADPRIFEPRDCETPQAPKASFADHGFSEHPIIVAVTYGHVHVVRVFLDAGAKLNLRSNCCWRRGGLVFWEHEEGRGALEEAIHNGHEDVIRFLVQTGIDLESPGFNYPHPHFEACTRETNDIVRLLIDLGASTEIPHFNGKPLATYAVLYYRLDTIKLLLLRNADVEARDNKGYTPLLRAICNDFHEAVKVLLRDGNAYASASYLDGDTPLCCAVVGGHLQTVAALLETLPPGPGKTALIDAPDPYLQTPLYIATMYGFLDIVSLLLSHGSKAMHIKTCTGRTSLSFPEDIESRQSHSSDLEGDLSAIHGLLRDPSKAVLDTDKLLDTPAEGHSMQHFKDFLV</sequence>
<dbReference type="Proteomes" id="UP001610563">
    <property type="component" value="Unassembled WGS sequence"/>
</dbReference>
<feature type="repeat" description="ANK" evidence="3">
    <location>
        <begin position="107"/>
        <end position="139"/>
    </location>
</feature>
<protein>
    <submittedName>
        <fullName evidence="4">Ankyrin repeat-containing domain protein</fullName>
    </submittedName>
</protein>
<comment type="caution">
    <text evidence="4">The sequence shown here is derived from an EMBL/GenBank/DDBJ whole genome shotgun (WGS) entry which is preliminary data.</text>
</comment>
<reference evidence="4 5" key="1">
    <citation type="submission" date="2024-07" db="EMBL/GenBank/DDBJ databases">
        <title>Section-level genome sequencing and comparative genomics of Aspergillus sections Usti and Cavernicolus.</title>
        <authorList>
            <consortium name="Lawrence Berkeley National Laboratory"/>
            <person name="Nybo J.L."/>
            <person name="Vesth T.C."/>
            <person name="Theobald S."/>
            <person name="Frisvad J.C."/>
            <person name="Larsen T.O."/>
            <person name="Kjaerboelling I."/>
            <person name="Rothschild-Mancinelli K."/>
            <person name="Lyhne E.K."/>
            <person name="Kogle M.E."/>
            <person name="Barry K."/>
            <person name="Clum A."/>
            <person name="Na H."/>
            <person name="Ledsgaard L."/>
            <person name="Lin J."/>
            <person name="Lipzen A."/>
            <person name="Kuo A."/>
            <person name="Riley R."/>
            <person name="Mondo S."/>
            <person name="Labutti K."/>
            <person name="Haridas S."/>
            <person name="Pangalinan J."/>
            <person name="Salamov A.A."/>
            <person name="Simmons B.A."/>
            <person name="Magnuson J.K."/>
            <person name="Chen J."/>
            <person name="Drula E."/>
            <person name="Henrissat B."/>
            <person name="Wiebenga A."/>
            <person name="Lubbers R.J."/>
            <person name="Gomes A.C."/>
            <person name="Makela M.R."/>
            <person name="Stajich J."/>
            <person name="Grigoriev I.V."/>
            <person name="Mortensen U.H."/>
            <person name="De Vries R.P."/>
            <person name="Baker S.E."/>
            <person name="Andersen M.R."/>
        </authorList>
    </citation>
    <scope>NUCLEOTIDE SEQUENCE [LARGE SCALE GENOMIC DNA]</scope>
    <source>
        <strain evidence="4 5">CBS 209.92</strain>
    </source>
</reference>
<proteinExistence type="predicted"/>
<dbReference type="InterPro" id="IPR036770">
    <property type="entry name" value="Ankyrin_rpt-contain_sf"/>
</dbReference>
<gene>
    <name evidence="4" type="ORF">BJX66DRAFT_334638</name>
</gene>
<evidence type="ECO:0000256" key="2">
    <source>
        <dbReference type="ARBA" id="ARBA00023043"/>
    </source>
</evidence>
<keyword evidence="1" id="KW-0677">Repeat</keyword>
<dbReference type="PROSITE" id="PS50088">
    <property type="entry name" value="ANK_REPEAT"/>
    <property type="match status" value="3"/>
</dbReference>
<keyword evidence="5" id="KW-1185">Reference proteome</keyword>
<accession>A0ABR4GFZ6</accession>
<dbReference type="Pfam" id="PF12796">
    <property type="entry name" value="Ank_2"/>
    <property type="match status" value="2"/>
</dbReference>
<dbReference type="PANTHER" id="PTHR24126">
    <property type="entry name" value="ANKYRIN REPEAT, PH AND SEC7 DOMAIN CONTAINING PROTEIN SECG-RELATED"/>
    <property type="match status" value="1"/>
</dbReference>
<feature type="repeat" description="ANK" evidence="3">
    <location>
        <begin position="327"/>
        <end position="352"/>
    </location>
</feature>
<dbReference type="InterPro" id="IPR002110">
    <property type="entry name" value="Ankyrin_rpt"/>
</dbReference>
<dbReference type="EMBL" id="JBFTWV010000016">
    <property type="protein sequence ID" value="KAL2797964.1"/>
    <property type="molecule type" value="Genomic_DNA"/>
</dbReference>
<organism evidence="4 5">
    <name type="scientific">Aspergillus keveii</name>
    <dbReference type="NCBI Taxonomy" id="714993"/>
    <lineage>
        <taxon>Eukaryota</taxon>
        <taxon>Fungi</taxon>
        <taxon>Dikarya</taxon>
        <taxon>Ascomycota</taxon>
        <taxon>Pezizomycotina</taxon>
        <taxon>Eurotiomycetes</taxon>
        <taxon>Eurotiomycetidae</taxon>
        <taxon>Eurotiales</taxon>
        <taxon>Aspergillaceae</taxon>
        <taxon>Aspergillus</taxon>
        <taxon>Aspergillus subgen. Nidulantes</taxon>
    </lineage>
</organism>
<dbReference type="SMART" id="SM00248">
    <property type="entry name" value="ANK"/>
    <property type="match status" value="8"/>
</dbReference>
<feature type="repeat" description="ANK" evidence="3">
    <location>
        <begin position="154"/>
        <end position="186"/>
    </location>
</feature>
<evidence type="ECO:0000256" key="3">
    <source>
        <dbReference type="PROSITE-ProRule" id="PRU00023"/>
    </source>
</evidence>
<dbReference type="Pfam" id="PF00023">
    <property type="entry name" value="Ank"/>
    <property type="match status" value="1"/>
</dbReference>